<evidence type="ECO:0000313" key="1">
    <source>
        <dbReference type="EMBL" id="GFD54049.1"/>
    </source>
</evidence>
<accession>A0A699X3G9</accession>
<sequence length="99" mass="9814">ANSLAGGVVFGVVGACRLVLVTSGSLLDVVDSDGLAGFVVWMGICSGAIGGRFLAFSGCTCGKADIDGKRFYGSTASRDGSPITCVGGTGNGSRSSWKT</sequence>
<dbReference type="EMBL" id="BKCJ011801748">
    <property type="protein sequence ID" value="GFD54049.1"/>
    <property type="molecule type" value="Genomic_DNA"/>
</dbReference>
<feature type="non-terminal residue" evidence="1">
    <location>
        <position position="99"/>
    </location>
</feature>
<gene>
    <name evidence="1" type="ORF">Tci_926018</name>
</gene>
<dbReference type="AlphaFoldDB" id="A0A699X3G9"/>
<comment type="caution">
    <text evidence="1">The sequence shown here is derived from an EMBL/GenBank/DDBJ whole genome shotgun (WGS) entry which is preliminary data.</text>
</comment>
<name>A0A699X3G9_TANCI</name>
<reference evidence="1" key="1">
    <citation type="journal article" date="2019" name="Sci. Rep.">
        <title>Draft genome of Tanacetum cinerariifolium, the natural source of mosquito coil.</title>
        <authorList>
            <person name="Yamashiro T."/>
            <person name="Shiraishi A."/>
            <person name="Satake H."/>
            <person name="Nakayama K."/>
        </authorList>
    </citation>
    <scope>NUCLEOTIDE SEQUENCE</scope>
</reference>
<protein>
    <submittedName>
        <fullName evidence="1">Uncharacterized protein</fullName>
    </submittedName>
</protein>
<organism evidence="1">
    <name type="scientific">Tanacetum cinerariifolium</name>
    <name type="common">Dalmatian daisy</name>
    <name type="synonym">Chrysanthemum cinerariifolium</name>
    <dbReference type="NCBI Taxonomy" id="118510"/>
    <lineage>
        <taxon>Eukaryota</taxon>
        <taxon>Viridiplantae</taxon>
        <taxon>Streptophyta</taxon>
        <taxon>Embryophyta</taxon>
        <taxon>Tracheophyta</taxon>
        <taxon>Spermatophyta</taxon>
        <taxon>Magnoliopsida</taxon>
        <taxon>eudicotyledons</taxon>
        <taxon>Gunneridae</taxon>
        <taxon>Pentapetalae</taxon>
        <taxon>asterids</taxon>
        <taxon>campanulids</taxon>
        <taxon>Asterales</taxon>
        <taxon>Asteraceae</taxon>
        <taxon>Asteroideae</taxon>
        <taxon>Anthemideae</taxon>
        <taxon>Anthemidinae</taxon>
        <taxon>Tanacetum</taxon>
    </lineage>
</organism>
<proteinExistence type="predicted"/>
<feature type="non-terminal residue" evidence="1">
    <location>
        <position position="1"/>
    </location>
</feature>